<keyword evidence="6 10" id="KW-1133">Transmembrane helix</keyword>
<evidence type="ECO:0000256" key="5">
    <source>
        <dbReference type="ARBA" id="ARBA00022927"/>
    </source>
</evidence>
<protein>
    <recommendedName>
        <fullName evidence="11">J domain-containing protein</fullName>
    </recommendedName>
</protein>
<evidence type="ECO:0000256" key="10">
    <source>
        <dbReference type="SAM" id="Phobius"/>
    </source>
</evidence>
<dbReference type="PROSITE" id="PS50076">
    <property type="entry name" value="DNAJ_2"/>
    <property type="match status" value="1"/>
</dbReference>
<dbReference type="AlphaFoldDB" id="A0A1X6P2B0"/>
<feature type="compositionally biased region" description="Basic and acidic residues" evidence="9">
    <location>
        <begin position="643"/>
        <end position="664"/>
    </location>
</feature>
<dbReference type="InterPro" id="IPR004179">
    <property type="entry name" value="Sec63-dom"/>
</dbReference>
<keyword evidence="7 10" id="KW-0472">Membrane</keyword>
<dbReference type="Gene3D" id="2.60.40.150">
    <property type="entry name" value="C2 domain"/>
    <property type="match status" value="1"/>
</dbReference>
<evidence type="ECO:0000256" key="2">
    <source>
        <dbReference type="ARBA" id="ARBA00022448"/>
    </source>
</evidence>
<dbReference type="SMART" id="SM00973">
    <property type="entry name" value="Sec63"/>
    <property type="match status" value="1"/>
</dbReference>
<reference evidence="12 13" key="1">
    <citation type="submission" date="2017-03" db="EMBL/GenBank/DDBJ databases">
        <title>WGS assembly of Porphyra umbilicalis.</title>
        <authorList>
            <person name="Brawley S.H."/>
            <person name="Blouin N.A."/>
            <person name="Ficko-Blean E."/>
            <person name="Wheeler G.L."/>
            <person name="Lohr M."/>
            <person name="Goodson H.V."/>
            <person name="Jenkins J.W."/>
            <person name="Blaby-Haas C.E."/>
            <person name="Helliwell K.E."/>
            <person name="Chan C."/>
            <person name="Marriage T."/>
            <person name="Bhattacharya D."/>
            <person name="Klein A.S."/>
            <person name="Badis Y."/>
            <person name="Brodie J."/>
            <person name="Cao Y."/>
            <person name="Collen J."/>
            <person name="Dittami S.M."/>
            <person name="Gachon C.M."/>
            <person name="Green B.R."/>
            <person name="Karpowicz S."/>
            <person name="Kim J.W."/>
            <person name="Kudahl U."/>
            <person name="Lin S."/>
            <person name="Michel G."/>
            <person name="Mittag M."/>
            <person name="Olson B.J."/>
            <person name="Pangilinan J."/>
            <person name="Peng Y."/>
            <person name="Qiu H."/>
            <person name="Shu S."/>
            <person name="Singer J.T."/>
            <person name="Smith A.G."/>
            <person name="Sprecher B.N."/>
            <person name="Wagner V."/>
            <person name="Wang W."/>
            <person name="Wang Z.-Y."/>
            <person name="Yan J."/>
            <person name="Yarish C."/>
            <person name="Zoeuner-Riek S."/>
            <person name="Zhuang Y."/>
            <person name="Zou Y."/>
            <person name="Lindquist E.A."/>
            <person name="Grimwood J."/>
            <person name="Barry K."/>
            <person name="Rokhsar D.S."/>
            <person name="Schmutz J."/>
            <person name="Stiller J.W."/>
            <person name="Grossman A.R."/>
            <person name="Prochnik S.E."/>
        </authorList>
    </citation>
    <scope>NUCLEOTIDE SEQUENCE [LARGE SCALE GENOMIC DNA]</scope>
    <source>
        <strain evidence="12">4086291</strain>
    </source>
</reference>
<evidence type="ECO:0000256" key="9">
    <source>
        <dbReference type="SAM" id="MobiDB-lite"/>
    </source>
</evidence>
<evidence type="ECO:0000256" key="8">
    <source>
        <dbReference type="ARBA" id="ARBA00023186"/>
    </source>
</evidence>
<keyword evidence="13" id="KW-1185">Reference proteome</keyword>
<dbReference type="GO" id="GO:0006620">
    <property type="term" value="P:post-translational protein targeting to endoplasmic reticulum membrane"/>
    <property type="evidence" value="ECO:0007669"/>
    <property type="project" value="TreeGrafter"/>
</dbReference>
<dbReference type="GO" id="GO:0008320">
    <property type="term" value="F:protein transmembrane transporter activity"/>
    <property type="evidence" value="ECO:0007669"/>
    <property type="project" value="TreeGrafter"/>
</dbReference>
<accession>A0A1X6P2B0</accession>
<feature type="region of interest" description="Disordered" evidence="9">
    <location>
        <begin position="610"/>
        <end position="777"/>
    </location>
</feature>
<dbReference type="SUPFAM" id="SSF81296">
    <property type="entry name" value="E set domains"/>
    <property type="match status" value="1"/>
</dbReference>
<evidence type="ECO:0000256" key="1">
    <source>
        <dbReference type="ARBA" id="ARBA00004477"/>
    </source>
</evidence>
<dbReference type="InterPro" id="IPR036869">
    <property type="entry name" value="J_dom_sf"/>
</dbReference>
<keyword evidence="8" id="KW-0143">Chaperone</keyword>
<dbReference type="EMBL" id="KV918931">
    <property type="protein sequence ID" value="OSX74773.1"/>
    <property type="molecule type" value="Genomic_DNA"/>
</dbReference>
<sequence length="842" mass="90138">MDGGGMGDGGPESEAPFDDSAFYVFAAAMLLLYWVPTASLRLLRRFRGVDPPHAKFMPSRYCKCSLCQDKAAKLQSTRARRSQIYLTPSNITFVVATVLLVASVGVVYKANLASQAPFDPFEILGVPQSATKREIERAYRVLASTMHPDKNKDNPNAADAFMRIASAKKALTDEEAKANYIKYGNPDGYQGTKLGVGLPRGMLAHSNLVLLAYFLMLAVAFPAVVILWWRRRSQMLSDSVMTMTYALFRDVLAHSGQHEDLLNAVACAFDLKPLFKEGNSQLVVPVLAQLRSMAAFDLSRCKFPGPPPDWMVHNVILLHAHVARVAIPDEVSYVMSGFLSRFEALCTAMADSVAMLGRADLRRGPYSMSLSGFTSRLLTVVRVGQRVYHAMEVHDSPLLQVPHFSLAEVRACTQARPPVTSVYALAEVGGERRAELLPDMTPEQRLDVDEFCTRYPKATLTVSKPTVDVDDDDEAVHQGDTVTVSVSLTVTRAAGDLTSPCLPLLPEPKSEVWWIVLSDADRDLPLGVRRLQPEQAKPVTVDEADATSSGVSFQFETKFMMVAPVAARYHLVVHAVPDCYVGADITSSMRMDVLEPKLVTDDTVYFDTSDESDVASVTSSESFTDDGEYNSEDWTTVTDSSDDEGHGDSHDREDEDDGHGHGHDSCCGGPSRAPAPPRRSKSRKAKKAAASREDAPDAAPVVQAPASAPVPAPVRAPAPAPAAAPRAAPAARQAARPVEARAATPPAVVRAPTQPAARGPTVEAVRAAAAAPPPPRAPVAAVVAGAAVTASAVTAASTTEEAPVETEGDLLEELLARANSGGGRGKKGGGAAKKGKKGGKKR</sequence>
<evidence type="ECO:0000256" key="4">
    <source>
        <dbReference type="ARBA" id="ARBA00022824"/>
    </source>
</evidence>
<keyword evidence="3 10" id="KW-0812">Transmembrane</keyword>
<dbReference type="GO" id="GO:0006614">
    <property type="term" value="P:SRP-dependent cotranslational protein targeting to membrane"/>
    <property type="evidence" value="ECO:0007669"/>
    <property type="project" value="TreeGrafter"/>
</dbReference>
<keyword evidence="2" id="KW-0813">Transport</keyword>
<dbReference type="SUPFAM" id="SSF46565">
    <property type="entry name" value="Chaperone J-domain"/>
    <property type="match status" value="1"/>
</dbReference>
<evidence type="ECO:0000256" key="3">
    <source>
        <dbReference type="ARBA" id="ARBA00022692"/>
    </source>
</evidence>
<evidence type="ECO:0000259" key="11">
    <source>
        <dbReference type="PROSITE" id="PS50076"/>
    </source>
</evidence>
<dbReference type="Pfam" id="PF00226">
    <property type="entry name" value="DnaJ"/>
    <property type="match status" value="1"/>
</dbReference>
<feature type="compositionally biased region" description="Acidic residues" evidence="9">
    <location>
        <begin position="802"/>
        <end position="812"/>
    </location>
</feature>
<dbReference type="Proteomes" id="UP000218209">
    <property type="component" value="Unassembled WGS sequence"/>
</dbReference>
<dbReference type="Gene3D" id="1.10.150.20">
    <property type="entry name" value="5' to 3' exonuclease, C-terminal subdomain"/>
    <property type="match status" value="1"/>
</dbReference>
<feature type="compositionally biased region" description="Pro residues" evidence="9">
    <location>
        <begin position="708"/>
        <end position="722"/>
    </location>
</feature>
<feature type="compositionally biased region" description="Gly residues" evidence="9">
    <location>
        <begin position="820"/>
        <end position="832"/>
    </location>
</feature>
<feature type="transmembrane region" description="Helical" evidence="10">
    <location>
        <begin position="84"/>
        <end position="108"/>
    </location>
</feature>
<dbReference type="InterPro" id="IPR035892">
    <property type="entry name" value="C2_domain_sf"/>
</dbReference>
<comment type="subcellular location">
    <subcellularLocation>
        <location evidence="1">Endoplasmic reticulum membrane</location>
        <topology evidence="1">Multi-pass membrane protein</topology>
    </subcellularLocation>
</comment>
<dbReference type="InterPro" id="IPR001623">
    <property type="entry name" value="DnaJ_domain"/>
</dbReference>
<keyword evidence="4" id="KW-0256">Endoplasmic reticulum</keyword>
<evidence type="ECO:0000313" key="13">
    <source>
        <dbReference type="Proteomes" id="UP000218209"/>
    </source>
</evidence>
<organism evidence="12 13">
    <name type="scientific">Porphyra umbilicalis</name>
    <name type="common">Purple laver</name>
    <name type="synonym">Red alga</name>
    <dbReference type="NCBI Taxonomy" id="2786"/>
    <lineage>
        <taxon>Eukaryota</taxon>
        <taxon>Rhodophyta</taxon>
        <taxon>Bangiophyceae</taxon>
        <taxon>Bangiales</taxon>
        <taxon>Bangiaceae</taxon>
        <taxon>Porphyra</taxon>
    </lineage>
</organism>
<dbReference type="PANTHER" id="PTHR24075:SF0">
    <property type="entry name" value="TRANSLOCATION PROTEIN SEC63 HOMOLOG"/>
    <property type="match status" value="1"/>
</dbReference>
<feature type="region of interest" description="Disordered" evidence="9">
    <location>
        <begin position="794"/>
        <end position="842"/>
    </location>
</feature>
<name>A0A1X6P2B0_PORUM</name>
<gene>
    <name evidence="12" type="ORF">BU14_0268s0014</name>
</gene>
<dbReference type="Gene3D" id="1.10.287.110">
    <property type="entry name" value="DnaJ domain"/>
    <property type="match status" value="1"/>
</dbReference>
<evidence type="ECO:0000256" key="7">
    <source>
        <dbReference type="ARBA" id="ARBA00023136"/>
    </source>
</evidence>
<feature type="transmembrane region" description="Helical" evidence="10">
    <location>
        <begin position="20"/>
        <end position="43"/>
    </location>
</feature>
<dbReference type="SUPFAM" id="SSF158702">
    <property type="entry name" value="Sec63 N-terminal domain-like"/>
    <property type="match status" value="1"/>
</dbReference>
<proteinExistence type="predicted"/>
<feature type="transmembrane region" description="Helical" evidence="10">
    <location>
        <begin position="208"/>
        <end position="229"/>
    </location>
</feature>
<dbReference type="OrthoDB" id="3131at2759"/>
<feature type="compositionally biased region" description="Basic residues" evidence="9">
    <location>
        <begin position="833"/>
        <end position="842"/>
    </location>
</feature>
<feature type="compositionally biased region" description="Low complexity" evidence="9">
    <location>
        <begin position="723"/>
        <end position="770"/>
    </location>
</feature>
<dbReference type="CDD" id="cd06257">
    <property type="entry name" value="DnaJ"/>
    <property type="match status" value="1"/>
</dbReference>
<dbReference type="GO" id="GO:0003723">
    <property type="term" value="F:RNA binding"/>
    <property type="evidence" value="ECO:0007669"/>
    <property type="project" value="TreeGrafter"/>
</dbReference>
<dbReference type="SMART" id="SM00271">
    <property type="entry name" value="DnaJ"/>
    <property type="match status" value="1"/>
</dbReference>
<feature type="domain" description="J" evidence="11">
    <location>
        <begin position="119"/>
        <end position="184"/>
    </location>
</feature>
<dbReference type="PRINTS" id="PR00625">
    <property type="entry name" value="JDOMAIN"/>
</dbReference>
<dbReference type="InterPro" id="IPR014756">
    <property type="entry name" value="Ig_E-set"/>
</dbReference>
<dbReference type="GO" id="GO:0031207">
    <property type="term" value="C:Sec62/Sec63 complex"/>
    <property type="evidence" value="ECO:0007669"/>
    <property type="project" value="TreeGrafter"/>
</dbReference>
<evidence type="ECO:0000313" key="12">
    <source>
        <dbReference type="EMBL" id="OSX74773.1"/>
    </source>
</evidence>
<feature type="compositionally biased region" description="Basic residues" evidence="9">
    <location>
        <begin position="678"/>
        <end position="689"/>
    </location>
</feature>
<feature type="compositionally biased region" description="Low complexity" evidence="9">
    <location>
        <begin position="697"/>
        <end position="707"/>
    </location>
</feature>
<keyword evidence="5" id="KW-0653">Protein transport</keyword>
<dbReference type="PANTHER" id="PTHR24075">
    <property type="entry name" value="SEC63 DOMAIN-CONTAINING"/>
    <property type="match status" value="1"/>
</dbReference>
<evidence type="ECO:0000256" key="6">
    <source>
        <dbReference type="ARBA" id="ARBA00022989"/>
    </source>
</evidence>